<keyword evidence="1" id="KW-0812">Transmembrane</keyword>
<comment type="caution">
    <text evidence="2">The sequence shown here is derived from an EMBL/GenBank/DDBJ whole genome shotgun (WGS) entry which is preliminary data.</text>
</comment>
<dbReference type="AlphaFoldDB" id="A0A817Z947"/>
<dbReference type="Proteomes" id="UP000663825">
    <property type="component" value="Unassembled WGS sequence"/>
</dbReference>
<name>A0A817Z947_9BILA</name>
<accession>A0A817Z947</accession>
<keyword evidence="1" id="KW-1133">Transmembrane helix</keyword>
<feature type="transmembrane region" description="Helical" evidence="1">
    <location>
        <begin position="69"/>
        <end position="90"/>
    </location>
</feature>
<gene>
    <name evidence="2" type="ORF">TIS948_LOCUS26582</name>
</gene>
<organism evidence="2 3">
    <name type="scientific">Rotaria socialis</name>
    <dbReference type="NCBI Taxonomy" id="392032"/>
    <lineage>
        <taxon>Eukaryota</taxon>
        <taxon>Metazoa</taxon>
        <taxon>Spiralia</taxon>
        <taxon>Gnathifera</taxon>
        <taxon>Rotifera</taxon>
        <taxon>Eurotatoria</taxon>
        <taxon>Bdelloidea</taxon>
        <taxon>Philodinida</taxon>
        <taxon>Philodinidae</taxon>
        <taxon>Rotaria</taxon>
    </lineage>
</organism>
<evidence type="ECO:0000256" key="1">
    <source>
        <dbReference type="SAM" id="Phobius"/>
    </source>
</evidence>
<evidence type="ECO:0000313" key="3">
    <source>
        <dbReference type="Proteomes" id="UP000663825"/>
    </source>
</evidence>
<protein>
    <submittedName>
        <fullName evidence="2">Uncharacterized protein</fullName>
    </submittedName>
</protein>
<dbReference type="OrthoDB" id="9997324at2759"/>
<dbReference type="EMBL" id="CAJNXB010004688">
    <property type="protein sequence ID" value="CAF3388137.1"/>
    <property type="molecule type" value="Genomic_DNA"/>
</dbReference>
<reference evidence="2" key="1">
    <citation type="submission" date="2021-02" db="EMBL/GenBank/DDBJ databases">
        <authorList>
            <person name="Nowell W R."/>
        </authorList>
    </citation>
    <scope>NUCLEOTIDE SEQUENCE</scope>
</reference>
<keyword evidence="1" id="KW-0472">Membrane</keyword>
<proteinExistence type="predicted"/>
<evidence type="ECO:0000313" key="2">
    <source>
        <dbReference type="EMBL" id="CAF3388137.1"/>
    </source>
</evidence>
<sequence length="604" mass="69370">MLRERTTSYLRHFHLVVHSEQQRLSFPVYVIQQEELSPPVPQHLESSNETKLEIFRNYLQKKSFKFHHCIPLSFLILCLIAAIALLSSLVTNTTSIEQCPIYDCSLMNTTTYSTISNMTTSYNLNISNDISFVTNWNTSISSTVTSTSTTILDRNLVYGDNCIDYEQCTLSKHLLCQYEFDLNQKHCFCETTYFWNKKTQQCEPKKDVNEICEYDNECRLDLGVTCDLKTSTNIGHCRCMGEYYWSKISNCGALKIQDFVHCTDEIYISSCLVKEIDNGIYHNVNIRQIQDDEIEFDYFIVDSPEIQEIERIECCWSISKRYCFGIDSETNRLLIVIIDINGIESYHHINQSVIGLPNVLRQADNSVVCYIEGDDSNLFSITIDPKNNDLLTVHQRGGKTYGERSCFIAINRTTYCFYRDIDHHLTVVTMNGTTTAQDAHMHIHSETNLKTGPSCGWVGVNILLKLYCFTVFNDEKIHRIEQKNNIWSNWMIMSSDKIFIQRPLFVTSKPPEDASTDQSCHVLAIDTSNEVYVSSNTDCTQETSFSAWSLLQTDIGLLSFNGSFRLRDGRIGVYGIGIDDLPYYTTMNPVTHSFEPIKLATTFE</sequence>